<name>A0A4Q7WUK1_9ACTN</name>
<dbReference type="Pfam" id="PF02245">
    <property type="entry name" value="Pur_DNA_glyco"/>
    <property type="match status" value="1"/>
</dbReference>
<evidence type="ECO:0000256" key="5">
    <source>
        <dbReference type="HAMAP-Rule" id="MF_00527"/>
    </source>
</evidence>
<dbReference type="PANTHER" id="PTHR10429:SF0">
    <property type="entry name" value="DNA-3-METHYLADENINE GLYCOSYLASE"/>
    <property type="match status" value="1"/>
</dbReference>
<organism evidence="6 7">
    <name type="scientific">Kribbella rubisoli</name>
    <dbReference type="NCBI Taxonomy" id="3075929"/>
    <lineage>
        <taxon>Bacteria</taxon>
        <taxon>Bacillati</taxon>
        <taxon>Actinomycetota</taxon>
        <taxon>Actinomycetes</taxon>
        <taxon>Propionibacteriales</taxon>
        <taxon>Kribbellaceae</taxon>
        <taxon>Kribbella</taxon>
    </lineage>
</organism>
<keyword evidence="7" id="KW-1185">Reference proteome</keyword>
<dbReference type="Proteomes" id="UP000292027">
    <property type="component" value="Unassembled WGS sequence"/>
</dbReference>
<dbReference type="InterPro" id="IPR011034">
    <property type="entry name" value="Formyl_transferase-like_C_sf"/>
</dbReference>
<keyword evidence="2 5" id="KW-0227">DNA damage</keyword>
<comment type="similarity">
    <text evidence="1 5">Belongs to the DNA glycosylase MPG family.</text>
</comment>
<dbReference type="InterPro" id="IPR003180">
    <property type="entry name" value="MPG"/>
</dbReference>
<dbReference type="AlphaFoldDB" id="A0A4Q7WUK1"/>
<dbReference type="HAMAP" id="MF_00527">
    <property type="entry name" value="3MGH"/>
    <property type="match status" value="1"/>
</dbReference>
<keyword evidence="3 5" id="KW-0378">Hydrolase</keyword>
<dbReference type="SUPFAM" id="SSF50486">
    <property type="entry name" value="FMT C-terminal domain-like"/>
    <property type="match status" value="1"/>
</dbReference>
<dbReference type="GO" id="GO:0003905">
    <property type="term" value="F:alkylbase DNA N-glycosylase activity"/>
    <property type="evidence" value="ECO:0007669"/>
    <property type="project" value="InterPro"/>
</dbReference>
<evidence type="ECO:0000256" key="2">
    <source>
        <dbReference type="ARBA" id="ARBA00022763"/>
    </source>
</evidence>
<gene>
    <name evidence="6" type="ORF">EV645_4297</name>
</gene>
<protein>
    <recommendedName>
        <fullName evidence="5">Putative 3-methyladenine DNA glycosylase</fullName>
        <ecNumber evidence="5">3.2.2.-</ecNumber>
    </recommendedName>
</protein>
<dbReference type="EMBL" id="SHKR01000013">
    <property type="protein sequence ID" value="RZU13455.1"/>
    <property type="molecule type" value="Genomic_DNA"/>
</dbReference>
<dbReference type="OrthoDB" id="9794313at2"/>
<sequence length="199" mass="21991">MVRPASATRVRGDFYLRPAIDCATEFLGKVLVRRTAGGRVAGVIRDVESYPAFVDDVHHGNKRTPRTTVMWEAGGVAYVYLVYGMWHQFAAVVNQADVPDVVFIRGVVPVEGIDLMTAQWDKPRAVTNLTNSPGKLCKSFQITTDLYGADLTADELFLEDWGIPINPADIHTTTRVGISTQHDGHDAPLRYHLTPKRSG</sequence>
<evidence type="ECO:0000256" key="1">
    <source>
        <dbReference type="ARBA" id="ARBA00009232"/>
    </source>
</evidence>
<dbReference type="GO" id="GO:0003677">
    <property type="term" value="F:DNA binding"/>
    <property type="evidence" value="ECO:0007669"/>
    <property type="project" value="InterPro"/>
</dbReference>
<dbReference type="CDD" id="cd00540">
    <property type="entry name" value="AAG"/>
    <property type="match status" value="1"/>
</dbReference>
<evidence type="ECO:0000256" key="3">
    <source>
        <dbReference type="ARBA" id="ARBA00022801"/>
    </source>
</evidence>
<evidence type="ECO:0000256" key="4">
    <source>
        <dbReference type="ARBA" id="ARBA00023204"/>
    </source>
</evidence>
<dbReference type="GO" id="GO:0006284">
    <property type="term" value="P:base-excision repair"/>
    <property type="evidence" value="ECO:0007669"/>
    <property type="project" value="InterPro"/>
</dbReference>
<dbReference type="Gene3D" id="3.10.300.10">
    <property type="entry name" value="Methylpurine-DNA glycosylase (MPG)"/>
    <property type="match status" value="1"/>
</dbReference>
<dbReference type="NCBIfam" id="TIGR00567">
    <property type="entry name" value="3mg"/>
    <property type="match status" value="1"/>
</dbReference>
<dbReference type="EC" id="3.2.2.-" evidence="5"/>
<accession>A0A4Q7WUK1</accession>
<dbReference type="InterPro" id="IPR036995">
    <property type="entry name" value="MPG_sf"/>
</dbReference>
<keyword evidence="4 5" id="KW-0234">DNA repair</keyword>
<reference evidence="6 7" key="1">
    <citation type="journal article" date="2015" name="Stand. Genomic Sci.">
        <title>Genomic Encyclopedia of Bacterial and Archaeal Type Strains, Phase III: the genomes of soil and plant-associated and newly described type strains.</title>
        <authorList>
            <person name="Whitman W.B."/>
            <person name="Woyke T."/>
            <person name="Klenk H.P."/>
            <person name="Zhou Y."/>
            <person name="Lilburn T.G."/>
            <person name="Beck B.J."/>
            <person name="De Vos P."/>
            <person name="Vandamme P."/>
            <person name="Eisen J.A."/>
            <person name="Garrity G."/>
            <person name="Hugenholtz P."/>
            <person name="Kyrpides N.C."/>
        </authorList>
    </citation>
    <scope>NUCLEOTIDE SEQUENCE [LARGE SCALE GENOMIC DNA]</scope>
    <source>
        <strain evidence="6 7">VKM Ac-2540</strain>
    </source>
</reference>
<dbReference type="PANTHER" id="PTHR10429">
    <property type="entry name" value="DNA-3-METHYLADENINE GLYCOSYLASE"/>
    <property type="match status" value="1"/>
</dbReference>
<proteinExistence type="inferred from homology"/>
<evidence type="ECO:0000313" key="6">
    <source>
        <dbReference type="EMBL" id="RZU13455.1"/>
    </source>
</evidence>
<evidence type="ECO:0000313" key="7">
    <source>
        <dbReference type="Proteomes" id="UP000292027"/>
    </source>
</evidence>
<comment type="caution">
    <text evidence="6">The sequence shown here is derived from an EMBL/GenBank/DDBJ whole genome shotgun (WGS) entry which is preliminary data.</text>
</comment>